<proteinExistence type="predicted"/>
<gene>
    <name evidence="7" type="ORF">BD310DRAFT_929339</name>
</gene>
<dbReference type="InterPro" id="IPR001841">
    <property type="entry name" value="Znf_RING"/>
</dbReference>
<feature type="compositionally biased region" description="Basic and acidic residues" evidence="5">
    <location>
        <begin position="254"/>
        <end position="265"/>
    </location>
</feature>
<dbReference type="PROSITE" id="PS00518">
    <property type="entry name" value="ZF_RING_1"/>
    <property type="match status" value="1"/>
</dbReference>
<dbReference type="Proteomes" id="UP000292082">
    <property type="component" value="Unassembled WGS sequence"/>
</dbReference>
<evidence type="ECO:0000256" key="5">
    <source>
        <dbReference type="SAM" id="MobiDB-lite"/>
    </source>
</evidence>
<feature type="region of interest" description="Disordered" evidence="5">
    <location>
        <begin position="217"/>
        <end position="272"/>
    </location>
</feature>
<evidence type="ECO:0000256" key="3">
    <source>
        <dbReference type="ARBA" id="ARBA00022833"/>
    </source>
</evidence>
<accession>A0A4Q9PSK6</accession>
<dbReference type="Gene3D" id="3.30.40.10">
    <property type="entry name" value="Zinc/RING finger domain, C3HC4 (zinc finger)"/>
    <property type="match status" value="1"/>
</dbReference>
<organism evidence="7 8">
    <name type="scientific">Dichomitus squalens</name>
    <dbReference type="NCBI Taxonomy" id="114155"/>
    <lineage>
        <taxon>Eukaryota</taxon>
        <taxon>Fungi</taxon>
        <taxon>Dikarya</taxon>
        <taxon>Basidiomycota</taxon>
        <taxon>Agaricomycotina</taxon>
        <taxon>Agaricomycetes</taxon>
        <taxon>Polyporales</taxon>
        <taxon>Polyporaceae</taxon>
        <taxon>Dichomitus</taxon>
    </lineage>
</organism>
<evidence type="ECO:0000256" key="1">
    <source>
        <dbReference type="ARBA" id="ARBA00022723"/>
    </source>
</evidence>
<protein>
    <recommendedName>
        <fullName evidence="6">RING-type domain-containing protein</fullName>
    </recommendedName>
</protein>
<dbReference type="GO" id="GO:0008270">
    <property type="term" value="F:zinc ion binding"/>
    <property type="evidence" value="ECO:0007669"/>
    <property type="project" value="UniProtKB-KW"/>
</dbReference>
<dbReference type="PROSITE" id="PS50089">
    <property type="entry name" value="ZF_RING_2"/>
    <property type="match status" value="1"/>
</dbReference>
<reference evidence="7 8" key="1">
    <citation type="submission" date="2019-01" db="EMBL/GenBank/DDBJ databases">
        <title>Draft genome sequences of three monokaryotic isolates of the white-rot basidiomycete fungus Dichomitus squalens.</title>
        <authorList>
            <consortium name="DOE Joint Genome Institute"/>
            <person name="Lopez S.C."/>
            <person name="Andreopoulos B."/>
            <person name="Pangilinan J."/>
            <person name="Lipzen A."/>
            <person name="Riley R."/>
            <person name="Ahrendt S."/>
            <person name="Ng V."/>
            <person name="Barry K."/>
            <person name="Daum C."/>
            <person name="Grigoriev I.V."/>
            <person name="Hilden K.S."/>
            <person name="Makela M.R."/>
            <person name="de Vries R.P."/>
        </authorList>
    </citation>
    <scope>NUCLEOTIDE SEQUENCE [LARGE SCALE GENOMIC DNA]</scope>
    <source>
        <strain evidence="7 8">CBS 464.89</strain>
    </source>
</reference>
<dbReference type="SMART" id="SM00355">
    <property type="entry name" value="ZnF_C2H2"/>
    <property type="match status" value="5"/>
</dbReference>
<name>A0A4Q9PSK6_9APHY</name>
<sequence length="433" mass="47020">MAKKKNLPNVTCWECKKVFKGEPACIDHATAKRHQWQPPASPTPTTSTDEVAVSALTNATIVSPRSVAAAQAKPGSSLSLRCPACGVRREGWGGLSNHYSVRHPELREKPCSICQKFVVDKHRRSHKHPKGTVCSDGFEDTMKLQKHLAGRGSCDVCNEHIVPPVTMDKHYRLSSKHPKCGNCSKALKDRDELEMHSRDCRLISPSVNADMTPVAEELPEPLGSEGQREEQNDSEGTRGAAAIELPVSPGPSQSEKDVLHQRDEPQGEASSFVDVDEDFLVVMEGEDDVSSIVSGSLMMASQSDTTTQSEAAPDHGGSLYQSFQTVSVRDGPQHPSLIHGPSDTLDAASRAPPAKQVEADIKPNAKTQSRGPGSAPSWHCRSCLRDPCKDPVATVCGHVFCEGCIVRELLARLACPVCDRTFFIRLDVENILP</sequence>
<dbReference type="InterPro" id="IPR017907">
    <property type="entry name" value="Znf_RING_CS"/>
</dbReference>
<keyword evidence="2 4" id="KW-0863">Zinc-finger</keyword>
<feature type="domain" description="RING-type" evidence="6">
    <location>
        <begin position="380"/>
        <end position="419"/>
    </location>
</feature>
<dbReference type="SMART" id="SM00184">
    <property type="entry name" value="RING"/>
    <property type="match status" value="1"/>
</dbReference>
<dbReference type="InterPro" id="IPR013083">
    <property type="entry name" value="Znf_RING/FYVE/PHD"/>
</dbReference>
<dbReference type="SUPFAM" id="SSF57850">
    <property type="entry name" value="RING/U-box"/>
    <property type="match status" value="1"/>
</dbReference>
<keyword evidence="8" id="KW-1185">Reference proteome</keyword>
<dbReference type="EMBL" id="ML145137">
    <property type="protein sequence ID" value="TBU57416.1"/>
    <property type="molecule type" value="Genomic_DNA"/>
</dbReference>
<evidence type="ECO:0000256" key="4">
    <source>
        <dbReference type="PROSITE-ProRule" id="PRU00175"/>
    </source>
</evidence>
<evidence type="ECO:0000313" key="8">
    <source>
        <dbReference type="Proteomes" id="UP000292082"/>
    </source>
</evidence>
<keyword evidence="1" id="KW-0479">Metal-binding</keyword>
<evidence type="ECO:0000259" key="6">
    <source>
        <dbReference type="PROSITE" id="PS50089"/>
    </source>
</evidence>
<dbReference type="PROSITE" id="PS00028">
    <property type="entry name" value="ZINC_FINGER_C2H2_1"/>
    <property type="match status" value="1"/>
</dbReference>
<keyword evidence="3" id="KW-0862">Zinc</keyword>
<feature type="region of interest" description="Disordered" evidence="5">
    <location>
        <begin position="330"/>
        <end position="376"/>
    </location>
</feature>
<dbReference type="AlphaFoldDB" id="A0A4Q9PSK6"/>
<evidence type="ECO:0000313" key="7">
    <source>
        <dbReference type="EMBL" id="TBU57416.1"/>
    </source>
</evidence>
<evidence type="ECO:0000256" key="2">
    <source>
        <dbReference type="ARBA" id="ARBA00022771"/>
    </source>
</evidence>
<dbReference type="InterPro" id="IPR013087">
    <property type="entry name" value="Znf_C2H2_type"/>
</dbReference>